<dbReference type="InterPro" id="IPR039425">
    <property type="entry name" value="RNA_pol_sigma-70-like"/>
</dbReference>
<dbReference type="EMBL" id="UOED01000011">
    <property type="protein sequence ID" value="VAV86587.1"/>
    <property type="molecule type" value="Genomic_DNA"/>
</dbReference>
<protein>
    <recommendedName>
        <fullName evidence="8">RNA polymerase ECF-type sigma factor</fullName>
    </recommendedName>
</protein>
<evidence type="ECO:0000256" key="3">
    <source>
        <dbReference type="ARBA" id="ARBA00023082"/>
    </source>
</evidence>
<organism evidence="7">
    <name type="scientific">hydrothermal vent metagenome</name>
    <dbReference type="NCBI Taxonomy" id="652676"/>
    <lineage>
        <taxon>unclassified sequences</taxon>
        <taxon>metagenomes</taxon>
        <taxon>ecological metagenomes</taxon>
    </lineage>
</organism>
<accession>A0A3B0R4M9</accession>
<keyword evidence="2" id="KW-0805">Transcription regulation</keyword>
<feature type="domain" description="RNA polymerase sigma-70 region 2" evidence="5">
    <location>
        <begin position="28"/>
        <end position="93"/>
    </location>
</feature>
<dbReference type="SUPFAM" id="SSF88659">
    <property type="entry name" value="Sigma3 and sigma4 domains of RNA polymerase sigma factors"/>
    <property type="match status" value="1"/>
</dbReference>
<dbReference type="InterPro" id="IPR036388">
    <property type="entry name" value="WH-like_DNA-bd_sf"/>
</dbReference>
<dbReference type="InterPro" id="IPR014284">
    <property type="entry name" value="RNA_pol_sigma-70_dom"/>
</dbReference>
<dbReference type="Pfam" id="PF08281">
    <property type="entry name" value="Sigma70_r4_2"/>
    <property type="match status" value="1"/>
</dbReference>
<comment type="similarity">
    <text evidence="1">Belongs to the sigma-70 factor family. ECF subfamily.</text>
</comment>
<keyword evidence="4" id="KW-0804">Transcription</keyword>
<proteinExistence type="inferred from homology"/>
<dbReference type="SUPFAM" id="SSF88946">
    <property type="entry name" value="Sigma2 domain of RNA polymerase sigma factors"/>
    <property type="match status" value="1"/>
</dbReference>
<dbReference type="GO" id="GO:0003677">
    <property type="term" value="F:DNA binding"/>
    <property type="evidence" value="ECO:0007669"/>
    <property type="project" value="InterPro"/>
</dbReference>
<name>A0A3B0R4M9_9ZZZZ</name>
<gene>
    <name evidence="7" type="ORF">MNBD_ALPHA02-2471</name>
</gene>
<dbReference type="Pfam" id="PF04542">
    <property type="entry name" value="Sigma70_r2"/>
    <property type="match status" value="1"/>
</dbReference>
<feature type="domain" description="RNA polymerase sigma factor 70 region 4 type 2" evidence="6">
    <location>
        <begin position="133"/>
        <end position="184"/>
    </location>
</feature>
<dbReference type="PANTHER" id="PTHR43133:SF63">
    <property type="entry name" value="RNA POLYMERASE SIGMA FACTOR FECI-RELATED"/>
    <property type="match status" value="1"/>
</dbReference>
<dbReference type="GO" id="GO:0016987">
    <property type="term" value="F:sigma factor activity"/>
    <property type="evidence" value="ECO:0007669"/>
    <property type="project" value="UniProtKB-KW"/>
</dbReference>
<dbReference type="InterPro" id="IPR007627">
    <property type="entry name" value="RNA_pol_sigma70_r2"/>
</dbReference>
<dbReference type="CDD" id="cd06171">
    <property type="entry name" value="Sigma70_r4"/>
    <property type="match status" value="1"/>
</dbReference>
<evidence type="ECO:0000259" key="6">
    <source>
        <dbReference type="Pfam" id="PF08281"/>
    </source>
</evidence>
<keyword evidence="3" id="KW-0731">Sigma factor</keyword>
<evidence type="ECO:0008006" key="8">
    <source>
        <dbReference type="Google" id="ProtNLM"/>
    </source>
</evidence>
<dbReference type="Gene3D" id="1.10.10.10">
    <property type="entry name" value="Winged helix-like DNA-binding domain superfamily/Winged helix DNA-binding domain"/>
    <property type="match status" value="1"/>
</dbReference>
<dbReference type="InterPro" id="IPR013325">
    <property type="entry name" value="RNA_pol_sigma_r2"/>
</dbReference>
<evidence type="ECO:0000259" key="5">
    <source>
        <dbReference type="Pfam" id="PF04542"/>
    </source>
</evidence>
<dbReference type="PANTHER" id="PTHR43133">
    <property type="entry name" value="RNA POLYMERASE ECF-TYPE SIGMA FACTO"/>
    <property type="match status" value="1"/>
</dbReference>
<sequence length="192" mass="22784">MLKSWYGQGQQNLAKIYDIRKCNEVSNLYRDNRGNLKRFLLHRMRNEQDAEDVLQECFMKFSNYKSDKELINPEGLLFKIAYTMSIDAIRKKKSDTLRESCWVKENVSYLAGEAVVEMPHIDRSLDSRRKIKRILFLLRELPPKCREVFALHKFDGLSYKEVAEHIGISKSMVEKYMIRALKKINHLRPEPR</sequence>
<dbReference type="Gene3D" id="1.10.1740.10">
    <property type="match status" value="1"/>
</dbReference>
<evidence type="ECO:0000256" key="2">
    <source>
        <dbReference type="ARBA" id="ARBA00023015"/>
    </source>
</evidence>
<dbReference type="InterPro" id="IPR013249">
    <property type="entry name" value="RNA_pol_sigma70_r4_t2"/>
</dbReference>
<reference evidence="7" key="1">
    <citation type="submission" date="2018-06" db="EMBL/GenBank/DDBJ databases">
        <authorList>
            <person name="Zhirakovskaya E."/>
        </authorList>
    </citation>
    <scope>NUCLEOTIDE SEQUENCE</scope>
</reference>
<dbReference type="NCBIfam" id="TIGR02937">
    <property type="entry name" value="sigma70-ECF"/>
    <property type="match status" value="1"/>
</dbReference>
<dbReference type="GO" id="GO:0006352">
    <property type="term" value="P:DNA-templated transcription initiation"/>
    <property type="evidence" value="ECO:0007669"/>
    <property type="project" value="InterPro"/>
</dbReference>
<dbReference type="InterPro" id="IPR013324">
    <property type="entry name" value="RNA_pol_sigma_r3/r4-like"/>
</dbReference>
<evidence type="ECO:0000256" key="4">
    <source>
        <dbReference type="ARBA" id="ARBA00023163"/>
    </source>
</evidence>
<dbReference type="AlphaFoldDB" id="A0A3B0R4M9"/>
<evidence type="ECO:0000313" key="7">
    <source>
        <dbReference type="EMBL" id="VAV86587.1"/>
    </source>
</evidence>
<evidence type="ECO:0000256" key="1">
    <source>
        <dbReference type="ARBA" id="ARBA00010641"/>
    </source>
</evidence>